<protein>
    <submittedName>
        <fullName evidence="2">DUF2726 domain-containing protein</fullName>
    </submittedName>
</protein>
<evidence type="ECO:0000313" key="2">
    <source>
        <dbReference type="EMBL" id="MFC5478515.1"/>
    </source>
</evidence>
<accession>A0ABW0MJY4</accession>
<dbReference type="InterPro" id="IPR024402">
    <property type="entry name" value="DUF2726"/>
</dbReference>
<dbReference type="EMBL" id="JBHSMR010000013">
    <property type="protein sequence ID" value="MFC5478515.1"/>
    <property type="molecule type" value="Genomic_DNA"/>
</dbReference>
<evidence type="ECO:0000313" key="3">
    <source>
        <dbReference type="Proteomes" id="UP001596101"/>
    </source>
</evidence>
<keyword evidence="3" id="KW-1185">Reference proteome</keyword>
<name>A0ABW0MJY4_9BURK</name>
<dbReference type="Pfam" id="PF10881">
    <property type="entry name" value="DUF2726"/>
    <property type="match status" value="1"/>
</dbReference>
<organism evidence="2 3">
    <name type="scientific">Massilia suwonensis</name>
    <dbReference type="NCBI Taxonomy" id="648895"/>
    <lineage>
        <taxon>Bacteria</taxon>
        <taxon>Pseudomonadati</taxon>
        <taxon>Pseudomonadota</taxon>
        <taxon>Betaproteobacteria</taxon>
        <taxon>Burkholderiales</taxon>
        <taxon>Oxalobacteraceae</taxon>
        <taxon>Telluria group</taxon>
        <taxon>Massilia</taxon>
    </lineage>
</organism>
<proteinExistence type="predicted"/>
<evidence type="ECO:0000259" key="1">
    <source>
        <dbReference type="Pfam" id="PF10881"/>
    </source>
</evidence>
<dbReference type="Proteomes" id="UP001596101">
    <property type="component" value="Unassembled WGS sequence"/>
</dbReference>
<comment type="caution">
    <text evidence="2">The sequence shown here is derived from an EMBL/GenBank/DDBJ whole genome shotgun (WGS) entry which is preliminary data.</text>
</comment>
<gene>
    <name evidence="2" type="ORF">ACFPQ5_09970</name>
</gene>
<sequence length="174" mass="18918">MKILLALVLFAFLVFLFVAVSAKGAKDKSRAGAYRRRKLMTENELEFFGRLVAALPDHYIFPQVAMSALIEAASSDKKLAHGDRLRIAQQRVDYVVCTQAGELVAVVELDDRSHSGAKDQLRDSRLEQAGIRTVRFQSRSKPTPAAIRVTVCGPAPAADQVTPQVEAAIAPTAA</sequence>
<dbReference type="RefSeq" id="WP_379754347.1">
    <property type="nucleotide sequence ID" value="NZ_JBHSMR010000013.1"/>
</dbReference>
<reference evidence="3" key="1">
    <citation type="journal article" date="2019" name="Int. J. Syst. Evol. Microbiol.">
        <title>The Global Catalogue of Microorganisms (GCM) 10K type strain sequencing project: providing services to taxonomists for standard genome sequencing and annotation.</title>
        <authorList>
            <consortium name="The Broad Institute Genomics Platform"/>
            <consortium name="The Broad Institute Genome Sequencing Center for Infectious Disease"/>
            <person name="Wu L."/>
            <person name="Ma J."/>
        </authorList>
    </citation>
    <scope>NUCLEOTIDE SEQUENCE [LARGE SCALE GENOMIC DNA]</scope>
    <source>
        <strain evidence="3">CCUG 43111</strain>
    </source>
</reference>
<feature type="domain" description="DUF2726" evidence="1">
    <location>
        <begin position="37"/>
        <end position="143"/>
    </location>
</feature>